<accession>A0AA88X2B6</accession>
<evidence type="ECO:0000259" key="1">
    <source>
        <dbReference type="Pfam" id="PF07727"/>
    </source>
</evidence>
<evidence type="ECO:0000313" key="2">
    <source>
        <dbReference type="EMBL" id="KAK3035633.1"/>
    </source>
</evidence>
<proteinExistence type="predicted"/>
<protein>
    <recommendedName>
        <fullName evidence="1">Reverse transcriptase Ty1/copia-type domain-containing protein</fullName>
    </recommendedName>
</protein>
<dbReference type="Proteomes" id="UP001188597">
    <property type="component" value="Unassembled WGS sequence"/>
</dbReference>
<dbReference type="AlphaFoldDB" id="A0AA88X2B6"/>
<keyword evidence="3" id="KW-1185">Reference proteome</keyword>
<comment type="caution">
    <text evidence="2">The sequence shown here is derived from an EMBL/GenBank/DDBJ whole genome shotgun (WGS) entry which is preliminary data.</text>
</comment>
<dbReference type="EMBL" id="JAVXUP010000169">
    <property type="protein sequence ID" value="KAK3035633.1"/>
    <property type="molecule type" value="Genomic_DNA"/>
</dbReference>
<evidence type="ECO:0000313" key="3">
    <source>
        <dbReference type="Proteomes" id="UP001188597"/>
    </source>
</evidence>
<reference evidence="2" key="1">
    <citation type="submission" date="2022-12" db="EMBL/GenBank/DDBJ databases">
        <title>Draft genome assemblies for two species of Escallonia (Escalloniales).</title>
        <authorList>
            <person name="Chanderbali A."/>
            <person name="Dervinis C."/>
            <person name="Anghel I."/>
            <person name="Soltis D."/>
            <person name="Soltis P."/>
            <person name="Zapata F."/>
        </authorList>
    </citation>
    <scope>NUCLEOTIDE SEQUENCE</scope>
    <source>
        <strain evidence="2">UCBG64.0493</strain>
        <tissue evidence="2">Leaf</tissue>
    </source>
</reference>
<name>A0AA88X2B6_9ASTE</name>
<dbReference type="Pfam" id="PF07727">
    <property type="entry name" value="RVT_2"/>
    <property type="match status" value="1"/>
</dbReference>
<gene>
    <name evidence="2" type="ORF">RJ639_033161</name>
</gene>
<dbReference type="InterPro" id="IPR013103">
    <property type="entry name" value="RVT_2"/>
</dbReference>
<feature type="domain" description="Reverse transcriptase Ty1/copia-type" evidence="1">
    <location>
        <begin position="1"/>
        <end position="61"/>
    </location>
</feature>
<organism evidence="2 3">
    <name type="scientific">Escallonia herrerae</name>
    <dbReference type="NCBI Taxonomy" id="1293975"/>
    <lineage>
        <taxon>Eukaryota</taxon>
        <taxon>Viridiplantae</taxon>
        <taxon>Streptophyta</taxon>
        <taxon>Embryophyta</taxon>
        <taxon>Tracheophyta</taxon>
        <taxon>Spermatophyta</taxon>
        <taxon>Magnoliopsida</taxon>
        <taxon>eudicotyledons</taxon>
        <taxon>Gunneridae</taxon>
        <taxon>Pentapetalae</taxon>
        <taxon>asterids</taxon>
        <taxon>campanulids</taxon>
        <taxon>Escalloniales</taxon>
        <taxon>Escalloniaceae</taxon>
        <taxon>Escallonia</taxon>
    </lineage>
</organism>
<sequence length="213" mass="23141">MFKQLKNAMTQELEMMDIRLMSYYLGIEVKQRDDGIFISQEGYAKEILKKFKMDDVNPVNTLVECGVKGVGLTLPIKAAEPPNLAIPTATLAGAPPGAFLKPGASASESPAAVGTKSISSSPKQTTSGLFFWAPAFSTLGDLGEPTGDQFEITNRSTKVTTYGYNTSNRIEHIAERGVKELPIYRKEHAAIGLINLIRSTFLGSKTKVDSHEI</sequence>